<sequence length="419" mass="47503">MAGCAPAKQEEVTQAADFDQTVSTQPVTLKLLVNAVRLSDLEFQTIFYEPVKKKYPHITLEKVTGKLDQLIVSGNVPDLIVSDNDWHMRLQDADLPMDLTDLVSKSKLDLRKFVPETIQAVRNLDPKGKELQGIPYSLNAGALFYNKDLFGKFGVPYPKDDLLWSDVLELSRKLTRMQDGVQYIGWDPRYPDVYVSPYTQPFVDPKTNKALVDIPLYRKTLELFQKVYEQPGFVSGKTYAYGPEGFIGEKRVAMMADWASKLISDFLQAEKDGVASNWDMVTIPNFEDKAGKGRHTLTDILLITKNSPYKEQAMQVIQLVTSREQQMAMSRSSRVTVLNDPEVIKAFGTDNPSLKSKNTASIFKYKSSPVAQPNRYDKEVQNLIRAMRKEMAINKKDINTVLRETQEAADKKIAELMKQ</sequence>
<organism evidence="6 7">
    <name type="scientific">Paenibacillus allorhizosphaerae</name>
    <dbReference type="NCBI Taxonomy" id="2849866"/>
    <lineage>
        <taxon>Bacteria</taxon>
        <taxon>Bacillati</taxon>
        <taxon>Bacillota</taxon>
        <taxon>Bacilli</taxon>
        <taxon>Bacillales</taxon>
        <taxon>Paenibacillaceae</taxon>
        <taxon>Paenibacillus</taxon>
    </lineage>
</organism>
<keyword evidence="7" id="KW-1185">Reference proteome</keyword>
<evidence type="ECO:0000313" key="7">
    <source>
        <dbReference type="Proteomes" id="UP000730618"/>
    </source>
</evidence>
<dbReference type="PANTHER" id="PTHR43649">
    <property type="entry name" value="ARABINOSE-BINDING PROTEIN-RELATED"/>
    <property type="match status" value="1"/>
</dbReference>
<dbReference type="InterPro" id="IPR050490">
    <property type="entry name" value="Bact_solute-bd_prot1"/>
</dbReference>
<proteinExistence type="predicted"/>
<evidence type="ECO:0000256" key="5">
    <source>
        <dbReference type="ARBA" id="ARBA00023288"/>
    </source>
</evidence>
<keyword evidence="4" id="KW-0564">Palmitate</keyword>
<name>A0ABM8VB57_9BACL</name>
<evidence type="ECO:0000256" key="2">
    <source>
        <dbReference type="ARBA" id="ARBA00022729"/>
    </source>
</evidence>
<dbReference type="PANTHER" id="PTHR43649:SF33">
    <property type="entry name" value="POLYGALACTURONAN_RHAMNOGALACTURONAN-BINDING PROTEIN YTCQ"/>
    <property type="match status" value="1"/>
</dbReference>
<accession>A0ABM8VB57</accession>
<evidence type="ECO:0000256" key="1">
    <source>
        <dbReference type="ARBA" id="ARBA00022475"/>
    </source>
</evidence>
<keyword evidence="3" id="KW-0472">Membrane</keyword>
<evidence type="ECO:0000256" key="3">
    <source>
        <dbReference type="ARBA" id="ARBA00023136"/>
    </source>
</evidence>
<evidence type="ECO:0000256" key="4">
    <source>
        <dbReference type="ARBA" id="ARBA00023139"/>
    </source>
</evidence>
<evidence type="ECO:0008006" key="8">
    <source>
        <dbReference type="Google" id="ProtNLM"/>
    </source>
</evidence>
<dbReference type="RefSeq" id="WP_218096882.1">
    <property type="nucleotide sequence ID" value="NZ_CAJVCE010000001.1"/>
</dbReference>
<dbReference type="InterPro" id="IPR006059">
    <property type="entry name" value="SBP"/>
</dbReference>
<reference evidence="6 7" key="1">
    <citation type="submission" date="2021-06" db="EMBL/GenBank/DDBJ databases">
        <authorList>
            <person name="Criscuolo A."/>
        </authorList>
    </citation>
    <scope>NUCLEOTIDE SEQUENCE [LARGE SCALE GENOMIC DNA]</scope>
    <source>
        <strain evidence="7">CIP 111802</strain>
    </source>
</reference>
<protein>
    <recommendedName>
        <fullName evidence="8">Extracellular solute-binding protein</fullName>
    </recommendedName>
</protein>
<gene>
    <name evidence="6" type="ORF">PAECIP111802_00525</name>
</gene>
<keyword evidence="1" id="KW-1003">Cell membrane</keyword>
<dbReference type="Proteomes" id="UP000730618">
    <property type="component" value="Unassembled WGS sequence"/>
</dbReference>
<comment type="caution">
    <text evidence="6">The sequence shown here is derived from an EMBL/GenBank/DDBJ whole genome shotgun (WGS) entry which is preliminary data.</text>
</comment>
<dbReference type="Pfam" id="PF01547">
    <property type="entry name" value="SBP_bac_1"/>
    <property type="match status" value="1"/>
</dbReference>
<keyword evidence="2" id="KW-0732">Signal</keyword>
<evidence type="ECO:0000313" key="6">
    <source>
        <dbReference type="EMBL" id="CAG7618518.1"/>
    </source>
</evidence>
<dbReference type="EMBL" id="CAJVCE010000001">
    <property type="protein sequence ID" value="CAG7618518.1"/>
    <property type="molecule type" value="Genomic_DNA"/>
</dbReference>
<keyword evidence="5" id="KW-0449">Lipoprotein</keyword>